<dbReference type="AlphaFoldDB" id="A0A136J1N9"/>
<feature type="compositionally biased region" description="Basic residues" evidence="1">
    <location>
        <begin position="129"/>
        <end position="139"/>
    </location>
</feature>
<reference evidence="3" key="1">
    <citation type="submission" date="2016-02" db="EMBL/GenBank/DDBJ databases">
        <title>Draft genome sequence of Microdochium bolleyi, a fungal endophyte of beachgrass.</title>
        <authorList>
            <consortium name="DOE Joint Genome Institute"/>
            <person name="David A.S."/>
            <person name="May G."/>
            <person name="Haridas S."/>
            <person name="Lim J."/>
            <person name="Wang M."/>
            <person name="Labutti K."/>
            <person name="Lipzen A."/>
            <person name="Barry K."/>
            <person name="Grigoriev I.V."/>
        </authorList>
    </citation>
    <scope>NUCLEOTIDE SEQUENCE [LARGE SCALE GENOMIC DNA]</scope>
    <source>
        <strain evidence="3">J235TASD1</strain>
    </source>
</reference>
<evidence type="ECO:0000313" key="3">
    <source>
        <dbReference type="Proteomes" id="UP000070501"/>
    </source>
</evidence>
<gene>
    <name evidence="2" type="ORF">Micbo1qcDRAFT_69615</name>
</gene>
<dbReference type="InParanoid" id="A0A136J1N9"/>
<feature type="region of interest" description="Disordered" evidence="1">
    <location>
        <begin position="110"/>
        <end position="139"/>
    </location>
</feature>
<evidence type="ECO:0000313" key="2">
    <source>
        <dbReference type="EMBL" id="KXJ91128.1"/>
    </source>
</evidence>
<name>A0A136J1N9_9PEZI</name>
<proteinExistence type="predicted"/>
<organism evidence="2 3">
    <name type="scientific">Microdochium bolleyi</name>
    <dbReference type="NCBI Taxonomy" id="196109"/>
    <lineage>
        <taxon>Eukaryota</taxon>
        <taxon>Fungi</taxon>
        <taxon>Dikarya</taxon>
        <taxon>Ascomycota</taxon>
        <taxon>Pezizomycotina</taxon>
        <taxon>Sordariomycetes</taxon>
        <taxon>Xylariomycetidae</taxon>
        <taxon>Xylariales</taxon>
        <taxon>Microdochiaceae</taxon>
        <taxon>Microdochium</taxon>
    </lineage>
</organism>
<feature type="region of interest" description="Disordered" evidence="1">
    <location>
        <begin position="1"/>
        <end position="80"/>
    </location>
</feature>
<dbReference type="EMBL" id="KQ964251">
    <property type="protein sequence ID" value="KXJ91128.1"/>
    <property type="molecule type" value="Genomic_DNA"/>
</dbReference>
<dbReference type="Proteomes" id="UP000070501">
    <property type="component" value="Unassembled WGS sequence"/>
</dbReference>
<accession>A0A136J1N9</accession>
<evidence type="ECO:0000256" key="1">
    <source>
        <dbReference type="SAM" id="MobiDB-lite"/>
    </source>
</evidence>
<sequence>MPVVRSPWGFAKGMPNAESQQLEKGRDRLAATEADSHCSTDKPRRLPSTWPCATPVRQASNARPLQPPRRPPSERDTTPVSIQIPHVLAGHPVIDRRPQTGRETPAAQLFYSRQTVRAREHNAPPARPIRPRRRNVVHR</sequence>
<feature type="compositionally biased region" description="Basic and acidic residues" evidence="1">
    <location>
        <begin position="21"/>
        <end position="44"/>
    </location>
</feature>
<protein>
    <submittedName>
        <fullName evidence="2">Uncharacterized protein</fullName>
    </submittedName>
</protein>
<keyword evidence="3" id="KW-1185">Reference proteome</keyword>